<keyword evidence="4" id="KW-1133">Transmembrane helix</keyword>
<dbReference type="InterPro" id="IPR011990">
    <property type="entry name" value="TPR-like_helical_dom_sf"/>
</dbReference>
<organism evidence="7 8">
    <name type="scientific">Flavobacterium amnicola</name>
    <dbReference type="NCBI Taxonomy" id="2506422"/>
    <lineage>
        <taxon>Bacteria</taxon>
        <taxon>Pseudomonadati</taxon>
        <taxon>Bacteroidota</taxon>
        <taxon>Flavobacteriia</taxon>
        <taxon>Flavobacteriales</taxon>
        <taxon>Flavobacteriaceae</taxon>
        <taxon>Flavobacterium</taxon>
    </lineage>
</organism>
<reference evidence="8" key="1">
    <citation type="submission" date="2019-01" db="EMBL/GenBank/DDBJ databases">
        <title>Cytophagaceae bacterium strain CAR-16.</title>
        <authorList>
            <person name="Chen W.-M."/>
        </authorList>
    </citation>
    <scope>NUCLEOTIDE SEQUENCE [LARGE SCALE GENOMIC DNA]</scope>
    <source>
        <strain evidence="8">LLJ-11</strain>
    </source>
</reference>
<evidence type="ECO:0000313" key="7">
    <source>
        <dbReference type="EMBL" id="RXR20713.1"/>
    </source>
</evidence>
<sequence>MYFPMKFIIHFCFLFFSTLSFSQTIKLSDTEYQKLHDKARLLINSNIDSSFVYANKIEKSTNNLHKSFAYGIKSYLYQLKGDSIQSKKLYKKSLSYLEKVPASNDKTKLHAYLLNYGGLSESIRGNLSNALLKYEAGKKIAMKTDDKLQVIKFGYNIASLYGSAGNYKLAIKEARKSDELIDKYQLKISKEKYENNKSNINICLGSLYESLHNSDLDKKSLDSAKYFYSKALFVSTNLLSNKIRAKSGLGNIYCLKDNYPDAIKTYLSLLVDLKENNQKLESAQICYNMGISYYNTQKFDEALVYFVKSDSIYNVNKFDKSQYLDSNYYQAKIYEIKKEPSKALQHAKIYLNNFESSEAKKNAEKSEVNFLLGKKNLENEMIQIRDKFKRQVLIESLLKWGGIAVIFLLIIILLINYRNKKVNDKKFNNLLLEFETIANTKKVIDNNEAFSDLEKNKKSSSFNLDEDKENELIQKFSKLIDKNEFLKEGFTLQYVANKIKTNTTYLSYVVNKKFEKSFSDYVNELKINYAINEIITNPTYRKYSTQAIAESVGFKNAISFTKSFNKRTGVTPAQFVKRMND</sequence>
<dbReference type="SMART" id="SM00342">
    <property type="entry name" value="HTH_ARAC"/>
    <property type="match status" value="1"/>
</dbReference>
<evidence type="ECO:0000256" key="1">
    <source>
        <dbReference type="ARBA" id="ARBA00023015"/>
    </source>
</evidence>
<dbReference type="Pfam" id="PF12833">
    <property type="entry name" value="HTH_18"/>
    <property type="match status" value="1"/>
</dbReference>
<dbReference type="PROSITE" id="PS01124">
    <property type="entry name" value="HTH_ARAC_FAMILY_2"/>
    <property type="match status" value="1"/>
</dbReference>
<feature type="domain" description="HTH araC/xylS-type" evidence="6">
    <location>
        <begin position="474"/>
        <end position="578"/>
    </location>
</feature>
<dbReference type="GO" id="GO:0003700">
    <property type="term" value="F:DNA-binding transcription factor activity"/>
    <property type="evidence" value="ECO:0007669"/>
    <property type="project" value="InterPro"/>
</dbReference>
<feature type="transmembrane region" description="Helical" evidence="4">
    <location>
        <begin position="397"/>
        <end position="417"/>
    </location>
</feature>
<accession>A0A4Q1K4D5</accession>
<dbReference type="SUPFAM" id="SSF48452">
    <property type="entry name" value="TPR-like"/>
    <property type="match status" value="2"/>
</dbReference>
<evidence type="ECO:0000256" key="4">
    <source>
        <dbReference type="SAM" id="Phobius"/>
    </source>
</evidence>
<keyword evidence="1" id="KW-0805">Transcription regulation</keyword>
<gene>
    <name evidence="7" type="ORF">EQG63_01915</name>
</gene>
<feature type="chain" id="PRO_5020445598" evidence="5">
    <location>
        <begin position="23"/>
        <end position="581"/>
    </location>
</feature>
<keyword evidence="8" id="KW-1185">Reference proteome</keyword>
<proteinExistence type="predicted"/>
<evidence type="ECO:0000256" key="2">
    <source>
        <dbReference type="ARBA" id="ARBA00023125"/>
    </source>
</evidence>
<protein>
    <submittedName>
        <fullName evidence="7">AraC family transcriptional regulator</fullName>
    </submittedName>
</protein>
<dbReference type="Proteomes" id="UP000290283">
    <property type="component" value="Unassembled WGS sequence"/>
</dbReference>
<name>A0A4Q1K4D5_9FLAO</name>
<comment type="caution">
    <text evidence="7">The sequence shown here is derived from an EMBL/GenBank/DDBJ whole genome shotgun (WGS) entry which is preliminary data.</text>
</comment>
<dbReference type="Gene3D" id="1.10.10.60">
    <property type="entry name" value="Homeodomain-like"/>
    <property type="match status" value="2"/>
</dbReference>
<evidence type="ECO:0000259" key="6">
    <source>
        <dbReference type="PROSITE" id="PS01124"/>
    </source>
</evidence>
<dbReference type="InterPro" id="IPR018060">
    <property type="entry name" value="HTH_AraC"/>
</dbReference>
<feature type="signal peptide" evidence="5">
    <location>
        <begin position="1"/>
        <end position="22"/>
    </location>
</feature>
<dbReference type="EMBL" id="SBKO01000001">
    <property type="protein sequence ID" value="RXR20713.1"/>
    <property type="molecule type" value="Genomic_DNA"/>
</dbReference>
<evidence type="ECO:0000256" key="5">
    <source>
        <dbReference type="SAM" id="SignalP"/>
    </source>
</evidence>
<keyword evidence="4" id="KW-0812">Transmembrane</keyword>
<dbReference type="AlphaFoldDB" id="A0A4Q1K4D5"/>
<dbReference type="OrthoDB" id="5295174at2"/>
<dbReference type="SUPFAM" id="SSF46689">
    <property type="entry name" value="Homeodomain-like"/>
    <property type="match status" value="1"/>
</dbReference>
<keyword evidence="4" id="KW-0472">Membrane</keyword>
<dbReference type="PANTHER" id="PTHR43280">
    <property type="entry name" value="ARAC-FAMILY TRANSCRIPTIONAL REGULATOR"/>
    <property type="match status" value="1"/>
</dbReference>
<dbReference type="GO" id="GO:0043565">
    <property type="term" value="F:sequence-specific DNA binding"/>
    <property type="evidence" value="ECO:0007669"/>
    <property type="project" value="InterPro"/>
</dbReference>
<keyword evidence="5" id="KW-0732">Signal</keyword>
<dbReference type="PANTHER" id="PTHR43280:SF29">
    <property type="entry name" value="ARAC-FAMILY TRANSCRIPTIONAL REGULATOR"/>
    <property type="match status" value="1"/>
</dbReference>
<keyword evidence="3" id="KW-0804">Transcription</keyword>
<dbReference type="Gene3D" id="1.25.40.10">
    <property type="entry name" value="Tetratricopeptide repeat domain"/>
    <property type="match status" value="2"/>
</dbReference>
<evidence type="ECO:0000313" key="8">
    <source>
        <dbReference type="Proteomes" id="UP000290283"/>
    </source>
</evidence>
<evidence type="ECO:0000256" key="3">
    <source>
        <dbReference type="ARBA" id="ARBA00023163"/>
    </source>
</evidence>
<keyword evidence="2" id="KW-0238">DNA-binding</keyword>
<dbReference type="InterPro" id="IPR019734">
    <property type="entry name" value="TPR_rpt"/>
</dbReference>
<dbReference type="InterPro" id="IPR009057">
    <property type="entry name" value="Homeodomain-like_sf"/>
</dbReference>
<dbReference type="SMART" id="SM00028">
    <property type="entry name" value="TPR"/>
    <property type="match status" value="3"/>
</dbReference>